<comment type="similarity">
    <text evidence="1">Belongs to the transglycosylase Slt family.</text>
</comment>
<feature type="transmembrane region" description="Helical" evidence="2">
    <location>
        <begin position="12"/>
        <end position="31"/>
    </location>
</feature>
<dbReference type="Proteomes" id="UP000253517">
    <property type="component" value="Unassembled WGS sequence"/>
</dbReference>
<evidence type="ECO:0000313" key="5">
    <source>
        <dbReference type="Proteomes" id="UP000253517"/>
    </source>
</evidence>
<comment type="caution">
    <text evidence="4">The sequence shown here is derived from an EMBL/GenBank/DDBJ whole genome shotgun (WGS) entry which is preliminary data.</text>
</comment>
<dbReference type="AlphaFoldDB" id="A0A369A745"/>
<proteinExistence type="inferred from homology"/>
<evidence type="ECO:0000259" key="3">
    <source>
        <dbReference type="Pfam" id="PF01464"/>
    </source>
</evidence>
<dbReference type="InterPro" id="IPR023346">
    <property type="entry name" value="Lysozyme-like_dom_sf"/>
</dbReference>
<gene>
    <name evidence="4" type="ORF">DES35_101453</name>
</gene>
<protein>
    <submittedName>
        <fullName evidence="4">Transglycosylase-like protein with SLT domain</fullName>
    </submittedName>
</protein>
<dbReference type="Gene3D" id="1.10.530.10">
    <property type="match status" value="1"/>
</dbReference>
<keyword evidence="2" id="KW-0472">Membrane</keyword>
<evidence type="ECO:0000313" key="4">
    <source>
        <dbReference type="EMBL" id="RCX05170.1"/>
    </source>
</evidence>
<dbReference type="Pfam" id="PF01464">
    <property type="entry name" value="SLT"/>
    <property type="match status" value="1"/>
</dbReference>
<evidence type="ECO:0000256" key="2">
    <source>
        <dbReference type="SAM" id="Phobius"/>
    </source>
</evidence>
<name>A0A369A745_9FLAO</name>
<dbReference type="CDD" id="cd16894">
    <property type="entry name" value="MltD-like"/>
    <property type="match status" value="1"/>
</dbReference>
<dbReference type="RefSeq" id="WP_170125672.1">
    <property type="nucleotide sequence ID" value="NZ_BHZF01000001.1"/>
</dbReference>
<feature type="domain" description="Transglycosylase SLT" evidence="3">
    <location>
        <begin position="111"/>
        <end position="209"/>
    </location>
</feature>
<keyword evidence="2" id="KW-0812">Transmembrane</keyword>
<keyword evidence="2" id="KW-1133">Transmembrane helix</keyword>
<keyword evidence="5" id="KW-1185">Reference proteome</keyword>
<sequence length="339" mass="39552">MAKIVKLSKYVKITVVTLLIMAVGKVLMYAYSEYESDHEFFKKFNEKYNVFALLMPDDVKFADEEVPFDDPEILERFDRELLSNTYFQSQSLLYFKRANRYFPSIERILDKYNLPDDIKFIALIESGLTNAVSPAGAAGPWQLMKETAIKYGLEVNDEIDERYHLEKSTEAACKYLLDAKKMFGSWTLAAAAYNMGQGGIARQLSRQKVSNYFDLQLNQETSRYVFRILAVKEIYNNPRKYGFNFRKKDLYQPIPVNYVTVDSTVNSWVDFAEHYGITYKILRYHNPWIRDLKLTNPNGKKYRIAIPKKGYYHIMSDIKGVVPDFNDEMENSTEHSTVE</sequence>
<dbReference type="InterPro" id="IPR008258">
    <property type="entry name" value="Transglycosylase_SLT_dom_1"/>
</dbReference>
<organism evidence="4 5">
    <name type="scientific">Schleiferia thermophila</name>
    <dbReference type="NCBI Taxonomy" id="884107"/>
    <lineage>
        <taxon>Bacteria</taxon>
        <taxon>Pseudomonadati</taxon>
        <taxon>Bacteroidota</taxon>
        <taxon>Flavobacteriia</taxon>
        <taxon>Flavobacteriales</taxon>
        <taxon>Schleiferiaceae</taxon>
        <taxon>Schleiferia</taxon>
    </lineage>
</organism>
<reference evidence="4 5" key="1">
    <citation type="submission" date="2018-07" db="EMBL/GenBank/DDBJ databases">
        <title>Genomic Encyclopedia of Type Strains, Phase IV (KMG-IV): sequencing the most valuable type-strain genomes for metagenomic binning, comparative biology and taxonomic classification.</title>
        <authorList>
            <person name="Goeker M."/>
        </authorList>
    </citation>
    <scope>NUCLEOTIDE SEQUENCE [LARGE SCALE GENOMIC DNA]</scope>
    <source>
        <strain evidence="4 5">DSM 21410</strain>
    </source>
</reference>
<dbReference type="PANTHER" id="PTHR37423:SF2">
    <property type="entry name" value="MEMBRANE-BOUND LYTIC MUREIN TRANSGLYCOSYLASE C"/>
    <property type="match status" value="1"/>
</dbReference>
<dbReference type="EMBL" id="QPJS01000001">
    <property type="protein sequence ID" value="RCX05170.1"/>
    <property type="molecule type" value="Genomic_DNA"/>
</dbReference>
<evidence type="ECO:0000256" key="1">
    <source>
        <dbReference type="ARBA" id="ARBA00007734"/>
    </source>
</evidence>
<dbReference type="PANTHER" id="PTHR37423">
    <property type="entry name" value="SOLUBLE LYTIC MUREIN TRANSGLYCOSYLASE-RELATED"/>
    <property type="match status" value="1"/>
</dbReference>
<accession>A0A369A745</accession>
<dbReference type="SUPFAM" id="SSF53955">
    <property type="entry name" value="Lysozyme-like"/>
    <property type="match status" value="1"/>
</dbReference>